<keyword evidence="5" id="KW-1185">Reference proteome</keyword>
<dbReference type="InterPro" id="IPR036291">
    <property type="entry name" value="NAD(P)-bd_dom_sf"/>
</dbReference>
<dbReference type="PANTHER" id="PTHR10996">
    <property type="entry name" value="2-HYDROXYACID DEHYDROGENASE-RELATED"/>
    <property type="match status" value="1"/>
</dbReference>
<keyword evidence="2" id="KW-0520">NAD</keyword>
<gene>
    <name evidence="4" type="ORF">GCM10022200_26160</name>
</gene>
<evidence type="ECO:0000256" key="2">
    <source>
        <dbReference type="ARBA" id="ARBA00023027"/>
    </source>
</evidence>
<dbReference type="InterPro" id="IPR050223">
    <property type="entry name" value="D-isomer_2-hydroxyacid_DH"/>
</dbReference>
<feature type="domain" description="D-isomer specific 2-hydroxyacid dehydrogenase NAD-binding" evidence="3">
    <location>
        <begin position="127"/>
        <end position="299"/>
    </location>
</feature>
<reference evidence="5" key="1">
    <citation type="journal article" date="2019" name="Int. J. Syst. Evol. Microbiol.">
        <title>The Global Catalogue of Microorganisms (GCM) 10K type strain sequencing project: providing services to taxonomists for standard genome sequencing and annotation.</title>
        <authorList>
            <consortium name="The Broad Institute Genomics Platform"/>
            <consortium name="The Broad Institute Genome Sequencing Center for Infectious Disease"/>
            <person name="Wu L."/>
            <person name="Ma J."/>
        </authorList>
    </citation>
    <scope>NUCLEOTIDE SEQUENCE [LARGE SCALE GENOMIC DNA]</scope>
    <source>
        <strain evidence="5">JCM 16544</strain>
    </source>
</reference>
<keyword evidence="1" id="KW-0560">Oxidoreductase</keyword>
<evidence type="ECO:0000259" key="3">
    <source>
        <dbReference type="Pfam" id="PF02826"/>
    </source>
</evidence>
<dbReference type="EMBL" id="BAAAYU010000005">
    <property type="protein sequence ID" value="GAA3641174.1"/>
    <property type="molecule type" value="Genomic_DNA"/>
</dbReference>
<sequence>MTVIARDRASALVVMETASREEVYPQHVVAAIERECRWVHPPVDRAFLLANPGLLADVEYLLVGWGAPVLDDRLLGHAPRLKLVLMAAGSIRGIVTDDFWARRIPIVSAAAANAIPVAEYTVAQTVLALKNSHRIAREMSRGAPWPPPARSSIAGAYRRTVGLVALGAIGRLVVERLRAHDLNVIAHDPTFDPRDAGLSGVTPASLAEVFSSSDVVSCHLPLLDQTRGMINGALLRSMKQGGVFLNTARGAVVDEGALVEVLRERDDLTAVLDVTEDEVLPLTSPLRALPNVFLTAHTAGSHGQERWRLGELVRDEIERHRRGEPLRHAVSEAASATRA</sequence>
<dbReference type="Proteomes" id="UP001501697">
    <property type="component" value="Unassembled WGS sequence"/>
</dbReference>
<dbReference type="PANTHER" id="PTHR10996:SF178">
    <property type="entry name" value="2-HYDROXYACID DEHYDROGENASE YGL185C-RELATED"/>
    <property type="match status" value="1"/>
</dbReference>
<dbReference type="SUPFAM" id="SSF52283">
    <property type="entry name" value="Formate/glycerate dehydrogenase catalytic domain-like"/>
    <property type="match status" value="1"/>
</dbReference>
<protein>
    <submittedName>
        <fullName evidence="4">Hydroxyacid dehydrogenase</fullName>
    </submittedName>
</protein>
<dbReference type="Pfam" id="PF02826">
    <property type="entry name" value="2-Hacid_dh_C"/>
    <property type="match status" value="1"/>
</dbReference>
<dbReference type="CDD" id="cd12167">
    <property type="entry name" value="2-Hacid_dh_8"/>
    <property type="match status" value="1"/>
</dbReference>
<name>A0ABP7AW00_9MICO</name>
<dbReference type="InterPro" id="IPR006140">
    <property type="entry name" value="D-isomer_DH_NAD-bd"/>
</dbReference>
<dbReference type="SUPFAM" id="SSF51735">
    <property type="entry name" value="NAD(P)-binding Rossmann-fold domains"/>
    <property type="match status" value="1"/>
</dbReference>
<comment type="caution">
    <text evidence="4">The sequence shown here is derived from an EMBL/GenBank/DDBJ whole genome shotgun (WGS) entry which is preliminary data.</text>
</comment>
<dbReference type="RefSeq" id="WP_344739296.1">
    <property type="nucleotide sequence ID" value="NZ_BAAAYU010000005.1"/>
</dbReference>
<dbReference type="InterPro" id="IPR029753">
    <property type="entry name" value="D-isomer_DH_CS"/>
</dbReference>
<dbReference type="Gene3D" id="3.40.50.720">
    <property type="entry name" value="NAD(P)-binding Rossmann-like Domain"/>
    <property type="match status" value="2"/>
</dbReference>
<organism evidence="4 5">
    <name type="scientific">Microbacterium awajiense</name>
    <dbReference type="NCBI Taxonomy" id="415214"/>
    <lineage>
        <taxon>Bacteria</taxon>
        <taxon>Bacillati</taxon>
        <taxon>Actinomycetota</taxon>
        <taxon>Actinomycetes</taxon>
        <taxon>Micrococcales</taxon>
        <taxon>Microbacteriaceae</taxon>
        <taxon>Microbacterium</taxon>
    </lineage>
</organism>
<accession>A0ABP7AW00</accession>
<evidence type="ECO:0000313" key="5">
    <source>
        <dbReference type="Proteomes" id="UP001501697"/>
    </source>
</evidence>
<dbReference type="PROSITE" id="PS00671">
    <property type="entry name" value="D_2_HYDROXYACID_DH_3"/>
    <property type="match status" value="1"/>
</dbReference>
<evidence type="ECO:0000256" key="1">
    <source>
        <dbReference type="ARBA" id="ARBA00023002"/>
    </source>
</evidence>
<evidence type="ECO:0000313" key="4">
    <source>
        <dbReference type="EMBL" id="GAA3641174.1"/>
    </source>
</evidence>
<proteinExistence type="predicted"/>